<dbReference type="PANTHER" id="PTHR36154:SF1">
    <property type="entry name" value="DNA-BINDING TRANSCRIPTIONAL ACTIVATOR ALPA"/>
    <property type="match status" value="1"/>
</dbReference>
<gene>
    <name evidence="2" type="ORF">HDF15_000272</name>
</gene>
<dbReference type="Gene3D" id="1.10.238.160">
    <property type="match status" value="1"/>
</dbReference>
<dbReference type="InterPro" id="IPR010260">
    <property type="entry name" value="AlpA"/>
</dbReference>
<protein>
    <submittedName>
        <fullName evidence="2">Prophage regulatory protein</fullName>
    </submittedName>
</protein>
<organism evidence="2 3">
    <name type="scientific">Granulicella mallensis</name>
    <dbReference type="NCBI Taxonomy" id="940614"/>
    <lineage>
        <taxon>Bacteria</taxon>
        <taxon>Pseudomonadati</taxon>
        <taxon>Acidobacteriota</taxon>
        <taxon>Terriglobia</taxon>
        <taxon>Terriglobales</taxon>
        <taxon>Acidobacteriaceae</taxon>
        <taxon>Granulicella</taxon>
    </lineage>
</organism>
<accession>A0A7W7ZLJ5</accession>
<sequence>MSGRSTTEPRAIENIEITSGIRKQVPGNLDEVIFLRLPKVKAVTGLSKSSLYEMIRANNFPAPVQIGPRTVAWVSSEVRQWAAERILNSRTPPPPVGSRLQPQRALPGQWASKKWA</sequence>
<evidence type="ECO:0000256" key="1">
    <source>
        <dbReference type="SAM" id="MobiDB-lite"/>
    </source>
</evidence>
<dbReference type="EMBL" id="JACHIO010000001">
    <property type="protein sequence ID" value="MBB5061947.1"/>
    <property type="molecule type" value="Genomic_DNA"/>
</dbReference>
<dbReference type="PANTHER" id="PTHR36154">
    <property type="entry name" value="DNA-BINDING TRANSCRIPTIONAL ACTIVATOR ALPA"/>
    <property type="match status" value="1"/>
</dbReference>
<dbReference type="RefSeq" id="WP_184252470.1">
    <property type="nucleotide sequence ID" value="NZ_JACHIO010000001.1"/>
</dbReference>
<dbReference type="InterPro" id="IPR052931">
    <property type="entry name" value="Prophage_regulatory_activator"/>
</dbReference>
<proteinExistence type="predicted"/>
<name>A0A7W7ZLJ5_9BACT</name>
<dbReference type="Proteomes" id="UP000584867">
    <property type="component" value="Unassembled WGS sequence"/>
</dbReference>
<dbReference type="Pfam" id="PF05930">
    <property type="entry name" value="Phage_AlpA"/>
    <property type="match status" value="1"/>
</dbReference>
<reference evidence="2 3" key="1">
    <citation type="submission" date="2020-08" db="EMBL/GenBank/DDBJ databases">
        <title>Genomic Encyclopedia of Type Strains, Phase IV (KMG-V): Genome sequencing to study the core and pangenomes of soil and plant-associated prokaryotes.</title>
        <authorList>
            <person name="Whitman W."/>
        </authorList>
    </citation>
    <scope>NUCLEOTIDE SEQUENCE [LARGE SCALE GENOMIC DNA]</scope>
    <source>
        <strain evidence="2 3">X5P3</strain>
    </source>
</reference>
<feature type="region of interest" description="Disordered" evidence="1">
    <location>
        <begin position="86"/>
        <end position="116"/>
    </location>
</feature>
<evidence type="ECO:0000313" key="2">
    <source>
        <dbReference type="EMBL" id="MBB5061947.1"/>
    </source>
</evidence>
<evidence type="ECO:0000313" key="3">
    <source>
        <dbReference type="Proteomes" id="UP000584867"/>
    </source>
</evidence>
<dbReference type="AlphaFoldDB" id="A0A7W7ZLJ5"/>
<comment type="caution">
    <text evidence="2">The sequence shown here is derived from an EMBL/GenBank/DDBJ whole genome shotgun (WGS) entry which is preliminary data.</text>
</comment>